<dbReference type="Proteomes" id="UP001341840">
    <property type="component" value="Unassembled WGS sequence"/>
</dbReference>
<protein>
    <submittedName>
        <fullName evidence="1">Uncharacterized protein</fullName>
    </submittedName>
</protein>
<evidence type="ECO:0000313" key="1">
    <source>
        <dbReference type="EMBL" id="MED6117490.1"/>
    </source>
</evidence>
<comment type="caution">
    <text evidence="1">The sequence shown here is derived from an EMBL/GenBank/DDBJ whole genome shotgun (WGS) entry which is preliminary data.</text>
</comment>
<name>A0ABU6QZG3_9FABA</name>
<reference evidence="1 2" key="1">
    <citation type="journal article" date="2023" name="Plants (Basel)">
        <title>Bridging the Gap: Combining Genomics and Transcriptomics Approaches to Understand Stylosanthes scabra, an Orphan Legume from the Brazilian Caatinga.</title>
        <authorList>
            <person name="Ferreira-Neto J.R.C."/>
            <person name="da Silva M.D."/>
            <person name="Binneck E."/>
            <person name="de Melo N.F."/>
            <person name="da Silva R.H."/>
            <person name="de Melo A.L.T.M."/>
            <person name="Pandolfi V."/>
            <person name="Bustamante F.O."/>
            <person name="Brasileiro-Vidal A.C."/>
            <person name="Benko-Iseppon A.M."/>
        </authorList>
    </citation>
    <scope>NUCLEOTIDE SEQUENCE [LARGE SCALE GENOMIC DNA]</scope>
    <source>
        <tissue evidence="1">Leaves</tissue>
    </source>
</reference>
<organism evidence="1 2">
    <name type="scientific">Stylosanthes scabra</name>
    <dbReference type="NCBI Taxonomy" id="79078"/>
    <lineage>
        <taxon>Eukaryota</taxon>
        <taxon>Viridiplantae</taxon>
        <taxon>Streptophyta</taxon>
        <taxon>Embryophyta</taxon>
        <taxon>Tracheophyta</taxon>
        <taxon>Spermatophyta</taxon>
        <taxon>Magnoliopsida</taxon>
        <taxon>eudicotyledons</taxon>
        <taxon>Gunneridae</taxon>
        <taxon>Pentapetalae</taxon>
        <taxon>rosids</taxon>
        <taxon>fabids</taxon>
        <taxon>Fabales</taxon>
        <taxon>Fabaceae</taxon>
        <taxon>Papilionoideae</taxon>
        <taxon>50 kb inversion clade</taxon>
        <taxon>dalbergioids sensu lato</taxon>
        <taxon>Dalbergieae</taxon>
        <taxon>Pterocarpus clade</taxon>
        <taxon>Stylosanthes</taxon>
    </lineage>
</organism>
<gene>
    <name evidence="1" type="ORF">PIB30_110427</name>
</gene>
<accession>A0ABU6QZG3</accession>
<keyword evidence="2" id="KW-1185">Reference proteome</keyword>
<evidence type="ECO:0000313" key="2">
    <source>
        <dbReference type="Proteomes" id="UP001341840"/>
    </source>
</evidence>
<proteinExistence type="predicted"/>
<dbReference type="EMBL" id="JASCZI010006246">
    <property type="protein sequence ID" value="MED6117490.1"/>
    <property type="molecule type" value="Genomic_DNA"/>
</dbReference>
<feature type="non-terminal residue" evidence="1">
    <location>
        <position position="1"/>
    </location>
</feature>
<feature type="non-terminal residue" evidence="1">
    <location>
        <position position="63"/>
    </location>
</feature>
<sequence length="63" mass="7355">KRVFMHQESTLKPLESIPKLDRGQSILSEPQRIDSRPSESTLLSSSLILKRFQVFRIDSERSR</sequence>